<dbReference type="OrthoDB" id="5298826at2"/>
<dbReference type="Proteomes" id="UP000238220">
    <property type="component" value="Unassembled WGS sequence"/>
</dbReference>
<evidence type="ECO:0000313" key="1">
    <source>
        <dbReference type="EMBL" id="PPE73076.1"/>
    </source>
</evidence>
<dbReference type="AlphaFoldDB" id="A0A2S5TDM0"/>
<dbReference type="SUPFAM" id="SSF52540">
    <property type="entry name" value="P-loop containing nucleoside triphosphate hydrolases"/>
    <property type="match status" value="1"/>
</dbReference>
<name>A0A2S5TDM0_9GAMM</name>
<dbReference type="GO" id="GO:0003678">
    <property type="term" value="F:DNA helicase activity"/>
    <property type="evidence" value="ECO:0007669"/>
    <property type="project" value="InterPro"/>
</dbReference>
<dbReference type="RefSeq" id="WP_104231115.1">
    <property type="nucleotide sequence ID" value="NZ_PSNW01000008.1"/>
</dbReference>
<dbReference type="InterPro" id="IPR027417">
    <property type="entry name" value="P-loop_NTPase"/>
</dbReference>
<reference evidence="1 2" key="1">
    <citation type="submission" date="2018-02" db="EMBL/GenBank/DDBJ databases">
        <title>Genome sequencing of Solimonas sp. HR-BB.</title>
        <authorList>
            <person name="Lee Y."/>
            <person name="Jeon C.O."/>
        </authorList>
    </citation>
    <scope>NUCLEOTIDE SEQUENCE [LARGE SCALE GENOMIC DNA]</scope>
    <source>
        <strain evidence="1 2">HR-BB</strain>
    </source>
</reference>
<protein>
    <recommendedName>
        <fullName evidence="3">DNA helicase</fullName>
    </recommendedName>
</protein>
<evidence type="ECO:0008006" key="3">
    <source>
        <dbReference type="Google" id="ProtNLM"/>
    </source>
</evidence>
<keyword evidence="2" id="KW-1185">Reference proteome</keyword>
<dbReference type="EMBL" id="PSNW01000008">
    <property type="protein sequence ID" value="PPE73076.1"/>
    <property type="molecule type" value="Genomic_DNA"/>
</dbReference>
<evidence type="ECO:0000313" key="2">
    <source>
        <dbReference type="Proteomes" id="UP000238220"/>
    </source>
</evidence>
<comment type="caution">
    <text evidence="1">The sequence shown here is derived from an EMBL/GenBank/DDBJ whole genome shotgun (WGS) entry which is preliminary data.</text>
</comment>
<accession>A0A2S5TDM0</accession>
<gene>
    <name evidence="1" type="ORF">C3942_14725</name>
</gene>
<dbReference type="GO" id="GO:0003677">
    <property type="term" value="F:DNA binding"/>
    <property type="evidence" value="ECO:0007669"/>
    <property type="project" value="InterPro"/>
</dbReference>
<sequence>MSLWWAKRDDLDKKQLQLIDDLPLTQNHLVTGPPGSGKTNILLRRAQFVRSQDMPRVLVLTFTRSLTEFVKTGCFDAEGREIFPQASVSTLESWIRRLYKTHGVSLPPRPTSKRDYSIWKRQLAQGALDFKKHSSQPPFDAIFVDEVQDLYDEEVQLIRQWANTLFFTGDERQKLFENTNGLVPARKLVSGHETALEWHYRVAPEICEMADRILVAPGTKGMSANCHYKGPKPASIEVASPASKAQQLEECTKRLRDQIRVYEDRLRQGDRLGVIVARKDDRDLVFSHLERDEELQGKSKVIRAWDPDEDDDYYSPEFDADRPINIVTVQGCKGLEFRAVHWLFADDLMRYHTPEHYYTVVTRAKTSLDIRFTSVVPQEIAGSYSKKTKPDW</sequence>
<dbReference type="Gene3D" id="3.40.50.300">
    <property type="entry name" value="P-loop containing nucleotide triphosphate hydrolases"/>
    <property type="match status" value="2"/>
</dbReference>
<dbReference type="GO" id="GO:0005524">
    <property type="term" value="F:ATP binding"/>
    <property type="evidence" value="ECO:0007669"/>
    <property type="project" value="InterPro"/>
</dbReference>
<dbReference type="Pfam" id="PF13245">
    <property type="entry name" value="AAA_19"/>
    <property type="match status" value="1"/>
</dbReference>
<dbReference type="PANTHER" id="PTHR11070">
    <property type="entry name" value="UVRD / RECB / PCRA DNA HELICASE FAMILY MEMBER"/>
    <property type="match status" value="1"/>
</dbReference>
<proteinExistence type="predicted"/>
<dbReference type="InterPro" id="IPR000212">
    <property type="entry name" value="DNA_helicase_UvrD/REP"/>
</dbReference>
<organism evidence="1 2">
    <name type="scientific">Solimonas fluminis</name>
    <dbReference type="NCBI Taxonomy" id="2086571"/>
    <lineage>
        <taxon>Bacteria</taxon>
        <taxon>Pseudomonadati</taxon>
        <taxon>Pseudomonadota</taxon>
        <taxon>Gammaproteobacteria</taxon>
        <taxon>Nevskiales</taxon>
        <taxon>Nevskiaceae</taxon>
        <taxon>Solimonas</taxon>
    </lineage>
</organism>